<evidence type="ECO:0000256" key="13">
    <source>
        <dbReference type="SAM" id="Phobius"/>
    </source>
</evidence>
<proteinExistence type="predicted"/>
<dbReference type="PROSITE" id="PS50109">
    <property type="entry name" value="HIS_KIN"/>
    <property type="match status" value="1"/>
</dbReference>
<dbReference type="Pfam" id="PF00512">
    <property type="entry name" value="HisKA"/>
    <property type="match status" value="1"/>
</dbReference>
<dbReference type="CDD" id="cd17546">
    <property type="entry name" value="REC_hyHK_CKI1_RcsC-like"/>
    <property type="match status" value="1"/>
</dbReference>
<evidence type="ECO:0000256" key="8">
    <source>
        <dbReference type="ARBA" id="ARBA00022840"/>
    </source>
</evidence>
<dbReference type="GO" id="GO:0005524">
    <property type="term" value="F:ATP binding"/>
    <property type="evidence" value="ECO:0007669"/>
    <property type="project" value="UniProtKB-KW"/>
</dbReference>
<dbReference type="Gene3D" id="3.40.50.2300">
    <property type="match status" value="2"/>
</dbReference>
<dbReference type="AlphaFoldDB" id="A0A2N9YAT3"/>
<feature type="domain" description="Response regulatory" evidence="15">
    <location>
        <begin position="648"/>
        <end position="769"/>
    </location>
</feature>
<keyword evidence="8" id="KW-0067">ATP-binding</keyword>
<dbReference type="SMART" id="SM00388">
    <property type="entry name" value="HisKA"/>
    <property type="match status" value="1"/>
</dbReference>
<accession>A0A2N9YAT3</accession>
<dbReference type="InterPro" id="IPR001789">
    <property type="entry name" value="Sig_transdc_resp-reg_receiver"/>
</dbReference>
<comment type="caution">
    <text evidence="12">Lacks conserved residue(s) required for the propagation of feature annotation.</text>
</comment>
<dbReference type="SMART" id="SM00448">
    <property type="entry name" value="REC"/>
    <property type="match status" value="2"/>
</dbReference>
<dbReference type="FunFam" id="1.10.287.130:FF:000002">
    <property type="entry name" value="Two-component osmosensing histidine kinase"/>
    <property type="match status" value="1"/>
</dbReference>
<dbReference type="PANTHER" id="PTHR45339:SF5">
    <property type="entry name" value="HISTIDINE KINASE"/>
    <property type="match status" value="1"/>
</dbReference>
<keyword evidence="7" id="KW-0418">Kinase</keyword>
<feature type="domain" description="Histidine kinase" evidence="14">
    <location>
        <begin position="270"/>
        <end position="491"/>
    </location>
</feature>
<evidence type="ECO:0000313" key="17">
    <source>
        <dbReference type="EMBL" id="AUI67576.1"/>
    </source>
</evidence>
<dbReference type="SUPFAM" id="SSF47384">
    <property type="entry name" value="Homodimeric domain of signal transducing histidine kinase"/>
    <property type="match status" value="1"/>
</dbReference>
<dbReference type="PRINTS" id="PR00344">
    <property type="entry name" value="BCTRLSENSOR"/>
</dbReference>
<reference evidence="18" key="1">
    <citation type="submission" date="2016-12" db="EMBL/GenBank/DDBJ databases">
        <title>Complete Genome Sequence of Beggiatoa leptomitiformis D-401.</title>
        <authorList>
            <person name="Fomenkov A."/>
            <person name="Vincze T."/>
            <person name="Grabovich M."/>
            <person name="Anton B.P."/>
            <person name="Dubinina G."/>
            <person name="Orlova M."/>
            <person name="Belousova E."/>
            <person name="Roberts R.J."/>
        </authorList>
    </citation>
    <scope>NUCLEOTIDE SEQUENCE [LARGE SCALE GENOMIC DNA]</scope>
    <source>
        <strain evidence="18">D-401</strain>
    </source>
</reference>
<evidence type="ECO:0000256" key="12">
    <source>
        <dbReference type="PROSITE-ProRule" id="PRU00169"/>
    </source>
</evidence>
<evidence type="ECO:0000256" key="3">
    <source>
        <dbReference type="ARBA" id="ARBA00012438"/>
    </source>
</evidence>
<dbReference type="PANTHER" id="PTHR45339">
    <property type="entry name" value="HYBRID SIGNAL TRANSDUCTION HISTIDINE KINASE J"/>
    <property type="match status" value="1"/>
</dbReference>
<evidence type="ECO:0000256" key="1">
    <source>
        <dbReference type="ARBA" id="ARBA00000085"/>
    </source>
</evidence>
<dbReference type="Pfam" id="PF02518">
    <property type="entry name" value="HATPase_c"/>
    <property type="match status" value="1"/>
</dbReference>
<evidence type="ECO:0000256" key="2">
    <source>
        <dbReference type="ARBA" id="ARBA00004370"/>
    </source>
</evidence>
<keyword evidence="13" id="KW-1133">Transmembrane helix</keyword>
<keyword evidence="13" id="KW-0812">Transmembrane</keyword>
<dbReference type="PROSITE" id="PS50885">
    <property type="entry name" value="HAMP"/>
    <property type="match status" value="1"/>
</dbReference>
<name>A0A2N9YAT3_9GAMM</name>
<dbReference type="SUPFAM" id="SSF158472">
    <property type="entry name" value="HAMP domain-like"/>
    <property type="match status" value="1"/>
</dbReference>
<dbReference type="InterPro" id="IPR011006">
    <property type="entry name" value="CheY-like_superfamily"/>
</dbReference>
<protein>
    <recommendedName>
        <fullName evidence="11">Sensory/regulatory protein RpfC</fullName>
        <ecNumber evidence="3">2.7.13.3</ecNumber>
    </recommendedName>
</protein>
<dbReference type="EMBL" id="CP018889">
    <property type="protein sequence ID" value="AUI67576.1"/>
    <property type="molecule type" value="Genomic_DNA"/>
</dbReference>
<gene>
    <name evidence="17" type="ORF">BLE401_01935</name>
</gene>
<evidence type="ECO:0000256" key="6">
    <source>
        <dbReference type="ARBA" id="ARBA00022741"/>
    </source>
</evidence>
<dbReference type="Gene3D" id="3.30.565.10">
    <property type="entry name" value="Histidine kinase-like ATPase, C-terminal domain"/>
    <property type="match status" value="1"/>
</dbReference>
<feature type="domain" description="Response regulatory" evidence="15">
    <location>
        <begin position="508"/>
        <end position="626"/>
    </location>
</feature>
<organism evidence="17 18">
    <name type="scientific">Beggiatoa leptomitoformis</name>
    <dbReference type="NCBI Taxonomy" id="288004"/>
    <lineage>
        <taxon>Bacteria</taxon>
        <taxon>Pseudomonadati</taxon>
        <taxon>Pseudomonadota</taxon>
        <taxon>Gammaproteobacteria</taxon>
        <taxon>Thiotrichales</taxon>
        <taxon>Thiotrichaceae</taxon>
        <taxon>Beggiatoa</taxon>
    </lineage>
</organism>
<dbReference type="Gene3D" id="1.10.287.130">
    <property type="match status" value="1"/>
</dbReference>
<dbReference type="InterPro" id="IPR003660">
    <property type="entry name" value="HAMP_dom"/>
</dbReference>
<dbReference type="Pfam" id="PF00672">
    <property type="entry name" value="HAMP"/>
    <property type="match status" value="1"/>
</dbReference>
<keyword evidence="18" id="KW-1185">Reference proteome</keyword>
<keyword evidence="5" id="KW-0808">Transferase</keyword>
<dbReference type="GO" id="GO:0016020">
    <property type="term" value="C:membrane"/>
    <property type="evidence" value="ECO:0007669"/>
    <property type="project" value="UniProtKB-SubCell"/>
</dbReference>
<evidence type="ECO:0000256" key="11">
    <source>
        <dbReference type="ARBA" id="ARBA00068150"/>
    </source>
</evidence>
<dbReference type="SUPFAM" id="SSF52172">
    <property type="entry name" value="CheY-like"/>
    <property type="match status" value="2"/>
</dbReference>
<dbReference type="SUPFAM" id="SSF55874">
    <property type="entry name" value="ATPase domain of HSP90 chaperone/DNA topoisomerase II/histidine kinase"/>
    <property type="match status" value="1"/>
</dbReference>
<feature type="transmembrane region" description="Helical" evidence="13">
    <location>
        <begin position="171"/>
        <end position="193"/>
    </location>
</feature>
<dbReference type="RefSeq" id="WP_062149400.1">
    <property type="nucleotide sequence ID" value="NZ_CP012373.2"/>
</dbReference>
<evidence type="ECO:0000259" key="14">
    <source>
        <dbReference type="PROSITE" id="PS50109"/>
    </source>
</evidence>
<dbReference type="FunFam" id="3.30.565.10:FF:000010">
    <property type="entry name" value="Sensor histidine kinase RcsC"/>
    <property type="match status" value="1"/>
</dbReference>
<dbReference type="CDD" id="cd00082">
    <property type="entry name" value="HisKA"/>
    <property type="match status" value="1"/>
</dbReference>
<dbReference type="InterPro" id="IPR036097">
    <property type="entry name" value="HisK_dim/P_sf"/>
</dbReference>
<dbReference type="Pfam" id="PF17152">
    <property type="entry name" value="CHASE8"/>
    <property type="match status" value="1"/>
</dbReference>
<evidence type="ECO:0000256" key="7">
    <source>
        <dbReference type="ARBA" id="ARBA00022777"/>
    </source>
</evidence>
<keyword evidence="6" id="KW-0547">Nucleotide-binding</keyword>
<keyword evidence="13" id="KW-0472">Membrane</keyword>
<keyword evidence="9" id="KW-0902">Two-component regulatory system</keyword>
<dbReference type="SMART" id="SM00387">
    <property type="entry name" value="HATPase_c"/>
    <property type="match status" value="1"/>
</dbReference>
<evidence type="ECO:0000256" key="4">
    <source>
        <dbReference type="ARBA" id="ARBA00022553"/>
    </source>
</evidence>
<comment type="catalytic activity">
    <reaction evidence="1">
        <text>ATP + protein L-histidine = ADP + protein N-phospho-L-histidine.</text>
        <dbReference type="EC" id="2.7.13.3"/>
    </reaction>
</comment>
<evidence type="ECO:0000256" key="5">
    <source>
        <dbReference type="ARBA" id="ARBA00022679"/>
    </source>
</evidence>
<dbReference type="InterPro" id="IPR005467">
    <property type="entry name" value="His_kinase_dom"/>
</dbReference>
<dbReference type="PROSITE" id="PS50110">
    <property type="entry name" value="RESPONSE_REGULATORY"/>
    <property type="match status" value="2"/>
</dbReference>
<dbReference type="InterPro" id="IPR036890">
    <property type="entry name" value="HATPase_C_sf"/>
</dbReference>
<evidence type="ECO:0000259" key="15">
    <source>
        <dbReference type="PROSITE" id="PS50110"/>
    </source>
</evidence>
<dbReference type="InterPro" id="IPR004358">
    <property type="entry name" value="Sig_transdc_His_kin-like_C"/>
</dbReference>
<dbReference type="CDD" id="cd06225">
    <property type="entry name" value="HAMP"/>
    <property type="match status" value="1"/>
</dbReference>
<feature type="transmembrane region" description="Helical" evidence="13">
    <location>
        <begin position="26"/>
        <end position="47"/>
    </location>
</feature>
<evidence type="ECO:0000256" key="10">
    <source>
        <dbReference type="ARBA" id="ARBA00064003"/>
    </source>
</evidence>
<comment type="subcellular location">
    <subcellularLocation>
        <location evidence="2">Membrane</location>
    </subcellularLocation>
</comment>
<dbReference type="CDD" id="cd16922">
    <property type="entry name" value="HATPase_EvgS-ArcB-TorS-like"/>
    <property type="match status" value="1"/>
</dbReference>
<dbReference type="InterPro" id="IPR003594">
    <property type="entry name" value="HATPase_dom"/>
</dbReference>
<feature type="modified residue" description="4-aspartylphosphate" evidence="12">
    <location>
        <position position="697"/>
    </location>
</feature>
<dbReference type="InterPro" id="IPR033417">
    <property type="entry name" value="CHASE8"/>
</dbReference>
<dbReference type="SMART" id="SM00304">
    <property type="entry name" value="HAMP"/>
    <property type="match status" value="1"/>
</dbReference>
<dbReference type="EC" id="2.7.13.3" evidence="3"/>
<dbReference type="OrthoDB" id="9792854at2"/>
<dbReference type="GO" id="GO:0000155">
    <property type="term" value="F:phosphorelay sensor kinase activity"/>
    <property type="evidence" value="ECO:0007669"/>
    <property type="project" value="InterPro"/>
</dbReference>
<comment type="subunit">
    <text evidence="10">At low DSF concentrations, interacts with RpfF.</text>
</comment>
<dbReference type="Gene3D" id="6.10.340.10">
    <property type="match status" value="1"/>
</dbReference>
<feature type="domain" description="HAMP" evidence="16">
    <location>
        <begin position="195"/>
        <end position="248"/>
    </location>
</feature>
<keyword evidence="4 12" id="KW-0597">Phosphoprotein</keyword>
<evidence type="ECO:0000313" key="18">
    <source>
        <dbReference type="Proteomes" id="UP000234271"/>
    </source>
</evidence>
<evidence type="ECO:0000259" key="16">
    <source>
        <dbReference type="PROSITE" id="PS50885"/>
    </source>
</evidence>
<dbReference type="Pfam" id="PF00072">
    <property type="entry name" value="Response_reg"/>
    <property type="match status" value="1"/>
</dbReference>
<evidence type="ECO:0000256" key="9">
    <source>
        <dbReference type="ARBA" id="ARBA00023012"/>
    </source>
</evidence>
<sequence>MALLEVVGMELPMLSFLRFISIKEKLLLIIMFTSGVSLLVASGFFLYRENESAKLAMVRHLTSLADILGANSNAAIVFRNEKDANEILSTLHSQTDIVSACIYDVEHKIFAKYDPLNYCTPQLEIHLRQRSYVFSSTELVLSHPIFINKELIGWIYLRNELSSMTSQLHEYALFAFLVFIAAMITAFIFSSLLQRIISRPVLHLVRVMQQVSKEKNYALRAVQQKPDELGILIDGFNDMLAQIQKRDGELEQAKELAESASQAKSQFLATMSHEIRTPMNGVLGMTELLLGTGLNERQRHLAETVQNSGQTLMSIINDVLDFSKIEAGHVELYKSEFNLHVLVEETVDLFAGAIYQKKIALCSQLTCDVPLILSGDVVRLRQILSNLVNNAVKFTESGEVVVIVTQMAEIAEQVLIKFTVRDTGIGIPAPKQTILFQPFTQADGSMSRRYGGTGLGLAISKQLTHLMNGEIDVESEEGKGSQFWFTAWLDKVNPTTPIPPVEPLPAIRILILDTNSCYCNIICYYLSGWGIKADICTDASVVLTQIQTAIATGNPYAVVMLGLLPAKTDSFLLAKQIKNQSQTTHIIIMASIEQIRKEDLQQANISAILHKPIRQARLHQCLLMVINQPFPPQLVESTENTDKQFNLHILLAEDNLINQQYARLVLEDFGCCVELVSDGVQVLQRLIHQHYDVILMDCQMPNMDGFAATKIIRQQGYMNTKKTRAVPIIALTAHAMEGDREYCLSIGMDDYLSKPVNKQQLKVILERWVDDKCE</sequence>
<dbReference type="Proteomes" id="UP000234271">
    <property type="component" value="Chromosome"/>
</dbReference>
<dbReference type="InterPro" id="IPR003661">
    <property type="entry name" value="HisK_dim/P_dom"/>
</dbReference>